<evidence type="ECO:0000313" key="1">
    <source>
        <dbReference type="EMBL" id="ACQ67490.1"/>
    </source>
</evidence>
<organism evidence="1 2">
    <name type="scientific">Hamiltonella defensa subsp. Acyrthosiphon pisum (strain 5AT)</name>
    <dbReference type="NCBI Taxonomy" id="572265"/>
    <lineage>
        <taxon>Bacteria</taxon>
        <taxon>Pseudomonadati</taxon>
        <taxon>Pseudomonadota</taxon>
        <taxon>Gammaproteobacteria</taxon>
        <taxon>Enterobacterales</taxon>
        <taxon>Enterobacteriaceae</taxon>
        <taxon>aphid secondary symbionts</taxon>
        <taxon>Candidatus Williamhamiltonella</taxon>
    </lineage>
</organism>
<dbReference type="Proteomes" id="UP000002334">
    <property type="component" value="Chromosome"/>
</dbReference>
<reference evidence="1 2" key="1">
    <citation type="journal article" date="2009" name="Proc. Natl. Acad. Sci. U.S.A.">
        <title>Hamiltonella defensa, genome evolution of protective bacterial endosymbiont from pathogenic ancestors.</title>
        <authorList>
            <person name="Degnan P.H."/>
            <person name="Yu Y."/>
            <person name="Sisneros N."/>
            <person name="Wing R.A."/>
            <person name="Moran N.A."/>
        </authorList>
    </citation>
    <scope>NUCLEOTIDE SEQUENCE [LARGE SCALE GENOMIC DNA]</scope>
    <source>
        <strain evidence="2">5AT</strain>
    </source>
</reference>
<dbReference type="HOGENOM" id="CLU_2806523_0_0_6"/>
<name>C4K4J7_HAMD5</name>
<evidence type="ECO:0000313" key="2">
    <source>
        <dbReference type="Proteomes" id="UP000002334"/>
    </source>
</evidence>
<dbReference type="AlphaFoldDB" id="C4K4J7"/>
<accession>C4K4J7</accession>
<protein>
    <submittedName>
        <fullName evidence="1">Uncharacterized protein</fullName>
    </submittedName>
</protein>
<keyword evidence="2" id="KW-1185">Reference proteome</keyword>
<dbReference type="EMBL" id="CP001277">
    <property type="protein sequence ID" value="ACQ67490.1"/>
    <property type="molecule type" value="Genomic_DNA"/>
</dbReference>
<gene>
    <name evidence="1" type="ordered locus">HDEF_0762</name>
</gene>
<sequence length="67" mass="7395">MLTNKQKSYPFSFARKTAAFFKISRSAKPGFACSAPVAPFSALTQRLIALNETPKLSAACRQGYFFL</sequence>
<dbReference type="STRING" id="572265.HDEF_0762"/>
<proteinExistence type="predicted"/>
<dbReference type="KEGG" id="hde:HDEF_0762"/>